<dbReference type="InterPro" id="IPR002559">
    <property type="entry name" value="Transposase_11"/>
</dbReference>
<dbReference type="InterPro" id="IPR012337">
    <property type="entry name" value="RNaseH-like_sf"/>
</dbReference>
<organism evidence="6 7">
    <name type="scientific">Turicimonas muris</name>
    <dbReference type="NCBI Taxonomy" id="1796652"/>
    <lineage>
        <taxon>Bacteria</taxon>
        <taxon>Pseudomonadati</taxon>
        <taxon>Pseudomonadota</taxon>
        <taxon>Betaproteobacteria</taxon>
        <taxon>Burkholderiales</taxon>
        <taxon>Sutterellaceae</taxon>
        <taxon>Turicimonas</taxon>
    </lineage>
</organism>
<keyword evidence="7" id="KW-1185">Reference proteome</keyword>
<dbReference type="RefSeq" id="WP_066594473.1">
    <property type="nucleotide sequence ID" value="NZ_CAMVZA010000032.1"/>
</dbReference>
<dbReference type="AlphaFoldDB" id="A0A227KHQ9"/>
<evidence type="ECO:0000256" key="2">
    <source>
        <dbReference type="ARBA" id="ARBA00022578"/>
    </source>
</evidence>
<dbReference type="GO" id="GO:0006313">
    <property type="term" value="P:DNA transposition"/>
    <property type="evidence" value="ECO:0007669"/>
    <property type="project" value="InterPro"/>
</dbReference>
<comment type="similarity">
    <text evidence="1">Belongs to the transposase 11 family.</text>
</comment>
<sequence length="211" mass="24501">MFDWAQHRRRKEGIKLHALLNNDTGLPEVIDETAAKTSDRKGAALILDGLSCGSIVVMGRGYNDYRLFKELTDPRGTFVSRLKDNTKHTLLKDAPISEAASGKWGTLRDDFYWPQAVKVCGQTKFRVLQWHDETTKRWSKFLTNNRQRHPQETANLYKDRWQIELFFKKIKQNLKVKSFVDTSENAVMTQIWTTAIAVIILELLKRRASYK</sequence>
<keyword evidence="3" id="KW-0238">DNA-binding</keyword>
<name>A0A227KHQ9_9BURK</name>
<dbReference type="SUPFAM" id="SSF53098">
    <property type="entry name" value="Ribonuclease H-like"/>
    <property type="match status" value="1"/>
</dbReference>
<keyword evidence="2" id="KW-0815">Transposition</keyword>
<dbReference type="GeneID" id="78362300"/>
<evidence type="ECO:0000313" key="7">
    <source>
        <dbReference type="Proteomes" id="UP000214610"/>
    </source>
</evidence>
<feature type="domain" description="Transposase IS4-like" evidence="5">
    <location>
        <begin position="7"/>
        <end position="198"/>
    </location>
</feature>
<dbReference type="InterPro" id="IPR047952">
    <property type="entry name" value="Transpos_IS4"/>
</dbReference>
<dbReference type="Proteomes" id="UP000214610">
    <property type="component" value="Unassembled WGS sequence"/>
</dbReference>
<protein>
    <submittedName>
        <fullName evidence="6">IS4/IS5 family transposase</fullName>
    </submittedName>
</protein>
<evidence type="ECO:0000256" key="4">
    <source>
        <dbReference type="ARBA" id="ARBA00023172"/>
    </source>
</evidence>
<proteinExistence type="inferred from homology"/>
<evidence type="ECO:0000313" key="6">
    <source>
        <dbReference type="EMBL" id="OXE47340.1"/>
    </source>
</evidence>
<accession>A0A227KHQ9</accession>
<evidence type="ECO:0000256" key="1">
    <source>
        <dbReference type="ARBA" id="ARBA00010075"/>
    </source>
</evidence>
<dbReference type="EMBL" id="NHMP01000005">
    <property type="protein sequence ID" value="OXE47340.1"/>
    <property type="molecule type" value="Genomic_DNA"/>
</dbReference>
<dbReference type="Pfam" id="PF01609">
    <property type="entry name" value="DDE_Tnp_1"/>
    <property type="match status" value="1"/>
</dbReference>
<dbReference type="GO" id="GO:0003677">
    <property type="term" value="F:DNA binding"/>
    <property type="evidence" value="ECO:0007669"/>
    <property type="project" value="UniProtKB-KW"/>
</dbReference>
<dbReference type="NCBIfam" id="NF033592">
    <property type="entry name" value="transpos_IS4_1"/>
    <property type="match status" value="1"/>
</dbReference>
<dbReference type="PANTHER" id="PTHR33258">
    <property type="entry name" value="TRANSPOSASE INSL FOR INSERTION SEQUENCE ELEMENT IS186A-RELATED"/>
    <property type="match status" value="1"/>
</dbReference>
<reference evidence="7" key="1">
    <citation type="submission" date="2017-05" db="EMBL/GenBank/DDBJ databases">
        <title>Improved OligoMM genomes.</title>
        <authorList>
            <person name="Garzetti D."/>
        </authorList>
    </citation>
    <scope>NUCLEOTIDE SEQUENCE [LARGE SCALE GENOMIC DNA]</scope>
    <source>
        <strain evidence="7">YL45</strain>
    </source>
</reference>
<gene>
    <name evidence="6" type="ORF">ADH67_09300</name>
</gene>
<keyword evidence="4" id="KW-0233">DNA recombination</keyword>
<dbReference type="GO" id="GO:0004803">
    <property type="term" value="F:transposase activity"/>
    <property type="evidence" value="ECO:0007669"/>
    <property type="project" value="InterPro"/>
</dbReference>
<evidence type="ECO:0000259" key="5">
    <source>
        <dbReference type="Pfam" id="PF01609"/>
    </source>
</evidence>
<dbReference type="PANTHER" id="PTHR33258:SF1">
    <property type="entry name" value="TRANSPOSASE INSL FOR INSERTION SEQUENCE ELEMENT IS186A-RELATED"/>
    <property type="match status" value="1"/>
</dbReference>
<comment type="caution">
    <text evidence="6">The sequence shown here is derived from an EMBL/GenBank/DDBJ whole genome shotgun (WGS) entry which is preliminary data.</text>
</comment>
<evidence type="ECO:0000256" key="3">
    <source>
        <dbReference type="ARBA" id="ARBA00023125"/>
    </source>
</evidence>